<protein>
    <submittedName>
        <fullName evidence="1">Uncharacterized protein</fullName>
    </submittedName>
</protein>
<accession>M7ZDT2</accession>
<dbReference type="AlphaFoldDB" id="M7ZDT2"/>
<sequence>MAAGSAATGADEKALAQGWRRVVDREAVDRGVAYALMVVALVATVRSRLSTSRCDCVGCSGGAISGSPAGPPKIRNYRVV</sequence>
<dbReference type="EMBL" id="KD135135">
    <property type="protein sequence ID" value="EMS58237.1"/>
    <property type="molecule type" value="Genomic_DNA"/>
</dbReference>
<dbReference type="Pfam" id="PF06376">
    <property type="entry name" value="AGP"/>
    <property type="match status" value="1"/>
</dbReference>
<gene>
    <name evidence="1" type="ORF">TRIUR3_24014</name>
</gene>
<evidence type="ECO:0000313" key="1">
    <source>
        <dbReference type="EMBL" id="EMS58237.1"/>
    </source>
</evidence>
<dbReference type="OMA" id="TSRCDCV"/>
<dbReference type="InterPro" id="IPR009424">
    <property type="entry name" value="AGP16/20/22/41"/>
</dbReference>
<reference evidence="1" key="1">
    <citation type="journal article" date="2013" name="Nature">
        <title>Draft genome of the wheat A-genome progenitor Triticum urartu.</title>
        <authorList>
            <person name="Ling H.Q."/>
            <person name="Zhao S."/>
            <person name="Liu D."/>
            <person name="Wang J."/>
            <person name="Sun H."/>
            <person name="Zhang C."/>
            <person name="Fan H."/>
            <person name="Li D."/>
            <person name="Dong L."/>
            <person name="Tao Y."/>
            <person name="Gao C."/>
            <person name="Wu H."/>
            <person name="Li Y."/>
            <person name="Cui Y."/>
            <person name="Guo X."/>
            <person name="Zheng S."/>
            <person name="Wang B."/>
            <person name="Yu K."/>
            <person name="Liang Q."/>
            <person name="Yang W."/>
            <person name="Lou X."/>
            <person name="Chen J."/>
            <person name="Feng M."/>
            <person name="Jian J."/>
            <person name="Zhang X."/>
            <person name="Luo G."/>
            <person name="Jiang Y."/>
            <person name="Liu J."/>
            <person name="Wang Z."/>
            <person name="Sha Y."/>
            <person name="Zhang B."/>
            <person name="Wu H."/>
            <person name="Tang D."/>
            <person name="Shen Q."/>
            <person name="Xue P."/>
            <person name="Zou S."/>
            <person name="Wang X."/>
            <person name="Liu X."/>
            <person name="Wang F."/>
            <person name="Yang Y."/>
            <person name="An X."/>
            <person name="Dong Z."/>
            <person name="Zhang K."/>
            <person name="Zhang X."/>
            <person name="Luo M.C."/>
            <person name="Dvorak J."/>
            <person name="Tong Y."/>
            <person name="Wang J."/>
            <person name="Yang H."/>
            <person name="Li Z."/>
            <person name="Wang D."/>
            <person name="Zhang A."/>
            <person name="Wang J."/>
        </authorList>
    </citation>
    <scope>NUCLEOTIDE SEQUENCE</scope>
</reference>
<proteinExistence type="predicted"/>
<organism evidence="1">
    <name type="scientific">Triticum urartu</name>
    <name type="common">Red wild einkorn</name>
    <name type="synonym">Crithodium urartu</name>
    <dbReference type="NCBI Taxonomy" id="4572"/>
    <lineage>
        <taxon>Eukaryota</taxon>
        <taxon>Viridiplantae</taxon>
        <taxon>Streptophyta</taxon>
        <taxon>Embryophyta</taxon>
        <taxon>Tracheophyta</taxon>
        <taxon>Spermatophyta</taxon>
        <taxon>Magnoliopsida</taxon>
        <taxon>Liliopsida</taxon>
        <taxon>Poales</taxon>
        <taxon>Poaceae</taxon>
        <taxon>BOP clade</taxon>
        <taxon>Pooideae</taxon>
        <taxon>Triticodae</taxon>
        <taxon>Triticeae</taxon>
        <taxon>Triticinae</taxon>
        <taxon>Triticum</taxon>
    </lineage>
</organism>
<name>M7ZDT2_TRIUA</name>